<evidence type="ECO:0000256" key="3">
    <source>
        <dbReference type="ARBA" id="ARBA00022723"/>
    </source>
</evidence>
<dbReference type="NCBIfam" id="TIGR00195">
    <property type="entry name" value="exoDNase_III"/>
    <property type="match status" value="1"/>
</dbReference>
<dbReference type="PROSITE" id="PS51435">
    <property type="entry name" value="AP_NUCLEASE_F1_4"/>
    <property type="match status" value="1"/>
</dbReference>
<dbReference type="Proteomes" id="UP000832011">
    <property type="component" value="Chromosome"/>
</dbReference>
<dbReference type="InterPro" id="IPR036691">
    <property type="entry name" value="Endo/exonu/phosph_ase_sf"/>
</dbReference>
<reference evidence="7 8" key="1">
    <citation type="journal article" date="2022" name="Res Sq">
        <title>Evolution of multicellular longitudinally dividing oral cavity symbionts (Neisseriaceae).</title>
        <authorList>
            <person name="Nyongesa S."/>
            <person name="Weber P."/>
            <person name="Bernet E."/>
            <person name="Pullido F."/>
            <person name="Nieckarz M."/>
            <person name="Delaby M."/>
            <person name="Nieves C."/>
            <person name="Viehboeck T."/>
            <person name="Krause N."/>
            <person name="Rivera-Millot A."/>
            <person name="Nakamura A."/>
            <person name="Vischer N."/>
            <person name="VanNieuwenhze M."/>
            <person name="Brun Y."/>
            <person name="Cava F."/>
            <person name="Bulgheresi S."/>
            <person name="Veyrier F."/>
        </authorList>
    </citation>
    <scope>NUCLEOTIDE SEQUENCE [LARGE SCALE GENOMIC DNA]</scope>
    <source>
        <strain evidence="7 8">SN4</strain>
    </source>
</reference>
<sequence length="254" mass="29456">MKITSWNVNSLNVRLPHVLQWLESHPVDVLALQELKLDQEKFPINDIEAAGYQAVWFGQKTYNGVALIYKGEIADIIRGIPNYADEQRRMIAATINGVRVINVYCVNGESLDSPKFLYKQEWFDALQTFVASQIQQYEKVVLLGDFNIAPADIDVYDAEKWRNQILCSADERQWFEQLLALGLTDSFRYKRPVDVQYTWWDYRMNMFKRKLGLRIDHVLISDALKDGIIEVSVDENARSWERPSDHAPITLEVA</sequence>
<dbReference type="EMBL" id="CP091511">
    <property type="protein sequence ID" value="UOO88076.1"/>
    <property type="molecule type" value="Genomic_DNA"/>
</dbReference>
<dbReference type="Gene3D" id="3.60.10.10">
    <property type="entry name" value="Endonuclease/exonuclease/phosphatase"/>
    <property type="match status" value="1"/>
</dbReference>
<evidence type="ECO:0000313" key="7">
    <source>
        <dbReference type="EMBL" id="UOO88076.1"/>
    </source>
</evidence>
<dbReference type="PANTHER" id="PTHR43250:SF2">
    <property type="entry name" value="EXODEOXYRIBONUCLEASE III"/>
    <property type="match status" value="1"/>
</dbReference>
<protein>
    <submittedName>
        <fullName evidence="7">Exodeoxyribonuclease III</fullName>
        <ecNumber evidence="7">3.1.11.2</ecNumber>
    </submittedName>
</protein>
<feature type="domain" description="Endonuclease/exonuclease/phosphatase" evidence="6">
    <location>
        <begin position="5"/>
        <end position="246"/>
    </location>
</feature>
<keyword evidence="3" id="KW-0479">Metal-binding</keyword>
<keyword evidence="8" id="KW-1185">Reference proteome</keyword>
<keyword evidence="5" id="KW-0460">Magnesium</keyword>
<evidence type="ECO:0000256" key="4">
    <source>
        <dbReference type="ARBA" id="ARBA00022801"/>
    </source>
</evidence>
<dbReference type="Pfam" id="PF03372">
    <property type="entry name" value="Exo_endo_phos"/>
    <property type="match status" value="1"/>
</dbReference>
<dbReference type="NCBIfam" id="TIGR00633">
    <property type="entry name" value="xth"/>
    <property type="match status" value="1"/>
</dbReference>
<dbReference type="InterPro" id="IPR004808">
    <property type="entry name" value="AP_endonuc_1"/>
</dbReference>
<evidence type="ECO:0000256" key="1">
    <source>
        <dbReference type="ARBA" id="ARBA00001946"/>
    </source>
</evidence>
<dbReference type="PANTHER" id="PTHR43250">
    <property type="entry name" value="EXODEOXYRIBONUCLEASE III"/>
    <property type="match status" value="1"/>
</dbReference>
<dbReference type="InterPro" id="IPR005135">
    <property type="entry name" value="Endo/exonuclease/phosphatase"/>
</dbReference>
<evidence type="ECO:0000256" key="5">
    <source>
        <dbReference type="ARBA" id="ARBA00022842"/>
    </source>
</evidence>
<gene>
    <name evidence="7" type="primary">xth</name>
    <name evidence="7" type="ORF">LVJ82_11310</name>
</gene>
<dbReference type="InterPro" id="IPR037493">
    <property type="entry name" value="ExoIII-like"/>
</dbReference>
<evidence type="ECO:0000313" key="8">
    <source>
        <dbReference type="Proteomes" id="UP000832011"/>
    </source>
</evidence>
<keyword evidence="4 7" id="KW-0378">Hydrolase</keyword>
<comment type="similarity">
    <text evidence="2">Belongs to the DNA repair enzymes AP/ExoA family.</text>
</comment>
<comment type="cofactor">
    <cofactor evidence="1">
        <name>Mg(2+)</name>
        <dbReference type="ChEBI" id="CHEBI:18420"/>
    </cofactor>
</comment>
<dbReference type="SUPFAM" id="SSF56219">
    <property type="entry name" value="DNase I-like"/>
    <property type="match status" value="1"/>
</dbReference>
<dbReference type="GO" id="GO:0008311">
    <property type="term" value="F:double-stranded DNA 3'-5' DNA exonuclease activity"/>
    <property type="evidence" value="ECO:0007669"/>
    <property type="project" value="UniProtKB-EC"/>
</dbReference>
<accession>A0ABY4DX37</accession>
<name>A0ABY4DX37_9NEIS</name>
<proteinExistence type="inferred from homology"/>
<organism evidence="7 8">
    <name type="scientific">Vitreoscilla massiliensis</name>
    <dbReference type="NCBI Taxonomy" id="1689272"/>
    <lineage>
        <taxon>Bacteria</taxon>
        <taxon>Pseudomonadati</taxon>
        <taxon>Pseudomonadota</taxon>
        <taxon>Betaproteobacteria</taxon>
        <taxon>Neisseriales</taxon>
        <taxon>Neisseriaceae</taxon>
        <taxon>Vitreoscilla</taxon>
    </lineage>
</organism>
<dbReference type="EC" id="3.1.11.2" evidence="7"/>
<evidence type="ECO:0000259" key="6">
    <source>
        <dbReference type="Pfam" id="PF03372"/>
    </source>
</evidence>
<evidence type="ECO:0000256" key="2">
    <source>
        <dbReference type="ARBA" id="ARBA00007092"/>
    </source>
</evidence>
<dbReference type="CDD" id="cd09086">
    <property type="entry name" value="ExoIII-like_AP-endo"/>
    <property type="match status" value="1"/>
</dbReference>
<dbReference type="RefSeq" id="WP_058356489.1">
    <property type="nucleotide sequence ID" value="NZ_CABKVG010000009.1"/>
</dbReference>